<dbReference type="NCBIfam" id="TIGR01297">
    <property type="entry name" value="CDF"/>
    <property type="match status" value="1"/>
</dbReference>
<proteinExistence type="inferred from homology"/>
<comment type="caution">
    <text evidence="11">The sequence shown here is derived from an EMBL/GenBank/DDBJ whole genome shotgun (WGS) entry which is preliminary data.</text>
</comment>
<gene>
    <name evidence="11" type="ORF">ERX29_07540</name>
</gene>
<evidence type="ECO:0000256" key="3">
    <source>
        <dbReference type="ARBA" id="ARBA00022448"/>
    </source>
</evidence>
<dbReference type="SUPFAM" id="SSF160240">
    <property type="entry name" value="Cation efflux protein cytoplasmic domain-like"/>
    <property type="match status" value="1"/>
</dbReference>
<keyword evidence="7 8" id="KW-0472">Membrane</keyword>
<feature type="transmembrane region" description="Helical" evidence="8">
    <location>
        <begin position="181"/>
        <end position="201"/>
    </location>
</feature>
<dbReference type="InterPro" id="IPR036837">
    <property type="entry name" value="Cation_efflux_CTD_sf"/>
</dbReference>
<keyword evidence="6" id="KW-0406">Ion transport</keyword>
<evidence type="ECO:0000256" key="8">
    <source>
        <dbReference type="SAM" id="Phobius"/>
    </source>
</evidence>
<dbReference type="OrthoDB" id="9809646at2"/>
<evidence type="ECO:0000256" key="1">
    <source>
        <dbReference type="ARBA" id="ARBA00004141"/>
    </source>
</evidence>
<dbReference type="InterPro" id="IPR002524">
    <property type="entry name" value="Cation_efflux"/>
</dbReference>
<dbReference type="Gene3D" id="1.20.1510.10">
    <property type="entry name" value="Cation efflux protein transmembrane domain"/>
    <property type="match status" value="1"/>
</dbReference>
<organism evidence="11 12">
    <name type="scientific">Macrococcus lamae</name>
    <dbReference type="NCBI Taxonomy" id="198484"/>
    <lineage>
        <taxon>Bacteria</taxon>
        <taxon>Bacillati</taxon>
        <taxon>Bacillota</taxon>
        <taxon>Bacilli</taxon>
        <taxon>Bacillales</taxon>
        <taxon>Staphylococcaceae</taxon>
        <taxon>Macrococcus</taxon>
    </lineage>
</organism>
<comment type="similarity">
    <text evidence="2">Belongs to the cation diffusion facilitator (CDF) transporter (TC 2.A.4) family. SLC30A subfamily.</text>
</comment>
<dbReference type="RefSeq" id="WP_133444091.1">
    <property type="nucleotide sequence ID" value="NZ_SCWB01000012.1"/>
</dbReference>
<dbReference type="PANTHER" id="PTHR11562:SF17">
    <property type="entry name" value="RE54080P-RELATED"/>
    <property type="match status" value="1"/>
</dbReference>
<feature type="domain" description="Cation efflux protein cytoplasmic" evidence="10">
    <location>
        <begin position="215"/>
        <end position="290"/>
    </location>
</feature>
<feature type="transmembrane region" description="Helical" evidence="8">
    <location>
        <begin position="17"/>
        <end position="35"/>
    </location>
</feature>
<keyword evidence="3" id="KW-0813">Transport</keyword>
<comment type="subcellular location">
    <subcellularLocation>
        <location evidence="1">Membrane</location>
        <topology evidence="1">Multi-pass membrane protein</topology>
    </subcellularLocation>
</comment>
<evidence type="ECO:0000256" key="7">
    <source>
        <dbReference type="ARBA" id="ARBA00023136"/>
    </source>
</evidence>
<dbReference type="InterPro" id="IPR058533">
    <property type="entry name" value="Cation_efflux_TM"/>
</dbReference>
<feature type="transmembrane region" description="Helical" evidence="8">
    <location>
        <begin position="152"/>
        <end position="175"/>
    </location>
</feature>
<dbReference type="Pfam" id="PF01545">
    <property type="entry name" value="Cation_efflux"/>
    <property type="match status" value="1"/>
</dbReference>
<dbReference type="SUPFAM" id="SSF161111">
    <property type="entry name" value="Cation efflux protein transmembrane domain-like"/>
    <property type="match status" value="1"/>
</dbReference>
<feature type="transmembrane region" description="Helical" evidence="8">
    <location>
        <begin position="55"/>
        <end position="73"/>
    </location>
</feature>
<dbReference type="InterPro" id="IPR027470">
    <property type="entry name" value="Cation_efflux_CTD"/>
</dbReference>
<dbReference type="Gene3D" id="3.30.70.1350">
    <property type="entry name" value="Cation efflux protein, cytoplasmic domain"/>
    <property type="match status" value="1"/>
</dbReference>
<evidence type="ECO:0000256" key="2">
    <source>
        <dbReference type="ARBA" id="ARBA00008873"/>
    </source>
</evidence>
<sequence length="313" mass="33965">MAGEHNHNHAHTANKKVLLLSFVVITVYMIIEAFGGWMTNSLALLSDAGHMLSDSISLGVGLLALIFGAKSANYTKTYGYKRFEILAAVFNGVTLILIAGYIFYEAIGRFQHPPEVASSGMLIIASIGLLINILVAWLLMRGDTHENLNVRAAFLHVIGDLLGSVGAIIAALLIMFFDLGIADPIASVIVAVLVLVSGYRVTQESVHILMEGTPANVNVNEVISTIQSVEGVEGLHDLHVWSITSGQNALSCHITVDGQMTIQQSTFIQERIAHELEHQNINHVTVQIESNTTQHDASIICTHKEEVAHNHSH</sequence>
<dbReference type="GO" id="GO:0005886">
    <property type="term" value="C:plasma membrane"/>
    <property type="evidence" value="ECO:0007669"/>
    <property type="project" value="TreeGrafter"/>
</dbReference>
<dbReference type="GO" id="GO:0005385">
    <property type="term" value="F:zinc ion transmembrane transporter activity"/>
    <property type="evidence" value="ECO:0007669"/>
    <property type="project" value="TreeGrafter"/>
</dbReference>
<reference evidence="11 12" key="1">
    <citation type="submission" date="2019-01" db="EMBL/GenBank/DDBJ databases">
        <title>Draft genome sequences of the type strains of six Macrococcus species.</title>
        <authorList>
            <person name="Mazhar S."/>
            <person name="Altermann E."/>
            <person name="Hill C."/>
            <person name="Mcauliffe O."/>
        </authorList>
    </citation>
    <scope>NUCLEOTIDE SEQUENCE [LARGE SCALE GENOMIC DNA]</scope>
    <source>
        <strain evidence="11 12">CCM4815</strain>
    </source>
</reference>
<dbReference type="EMBL" id="SCWB01000012">
    <property type="protein sequence ID" value="TDM07896.1"/>
    <property type="molecule type" value="Genomic_DNA"/>
</dbReference>
<dbReference type="InterPro" id="IPR050681">
    <property type="entry name" value="CDF/SLC30A"/>
</dbReference>
<dbReference type="Pfam" id="PF16916">
    <property type="entry name" value="ZT_dimer"/>
    <property type="match status" value="1"/>
</dbReference>
<keyword evidence="5 8" id="KW-1133">Transmembrane helix</keyword>
<keyword evidence="12" id="KW-1185">Reference proteome</keyword>
<dbReference type="PANTHER" id="PTHR11562">
    <property type="entry name" value="CATION EFFLUX PROTEIN/ ZINC TRANSPORTER"/>
    <property type="match status" value="1"/>
</dbReference>
<dbReference type="AlphaFoldDB" id="A0A4V3BF66"/>
<keyword evidence="4 8" id="KW-0812">Transmembrane</keyword>
<evidence type="ECO:0000313" key="11">
    <source>
        <dbReference type="EMBL" id="TDM07896.1"/>
    </source>
</evidence>
<protein>
    <submittedName>
        <fullName evidence="11">Cation transporter</fullName>
    </submittedName>
</protein>
<feature type="transmembrane region" description="Helical" evidence="8">
    <location>
        <begin position="85"/>
        <end position="104"/>
    </location>
</feature>
<name>A0A4V3BF66_9STAP</name>
<dbReference type="Proteomes" id="UP000294802">
    <property type="component" value="Unassembled WGS sequence"/>
</dbReference>
<evidence type="ECO:0000256" key="4">
    <source>
        <dbReference type="ARBA" id="ARBA00022692"/>
    </source>
</evidence>
<evidence type="ECO:0000259" key="9">
    <source>
        <dbReference type="Pfam" id="PF01545"/>
    </source>
</evidence>
<evidence type="ECO:0000256" key="5">
    <source>
        <dbReference type="ARBA" id="ARBA00022989"/>
    </source>
</evidence>
<feature type="domain" description="Cation efflux protein transmembrane" evidence="9">
    <location>
        <begin position="18"/>
        <end position="210"/>
    </location>
</feature>
<evidence type="ECO:0000259" key="10">
    <source>
        <dbReference type="Pfam" id="PF16916"/>
    </source>
</evidence>
<evidence type="ECO:0000256" key="6">
    <source>
        <dbReference type="ARBA" id="ARBA00023065"/>
    </source>
</evidence>
<feature type="transmembrane region" description="Helical" evidence="8">
    <location>
        <begin position="116"/>
        <end position="140"/>
    </location>
</feature>
<accession>A0A4V3BF66</accession>
<evidence type="ECO:0000313" key="12">
    <source>
        <dbReference type="Proteomes" id="UP000294802"/>
    </source>
</evidence>
<dbReference type="InterPro" id="IPR027469">
    <property type="entry name" value="Cation_efflux_TMD_sf"/>
</dbReference>